<protein>
    <submittedName>
        <fullName evidence="11">Ubiquinol--cytochrome-c reductase subunit 6</fullName>
    </submittedName>
</protein>
<reference evidence="11" key="1">
    <citation type="submission" date="2022-07" db="EMBL/GenBank/DDBJ databases">
        <title>Phylogenomic reconstructions and comparative analyses of Kickxellomycotina fungi.</title>
        <authorList>
            <person name="Reynolds N.K."/>
            <person name="Stajich J.E."/>
            <person name="Barry K."/>
            <person name="Grigoriev I.V."/>
            <person name="Crous P."/>
            <person name="Smith M.E."/>
        </authorList>
    </citation>
    <scope>NUCLEOTIDE SEQUENCE</scope>
    <source>
        <strain evidence="11">RSA 861</strain>
    </source>
</reference>
<accession>A0A9W7ZLN2</accession>
<feature type="domain" description="Ubiquinol-cytochrome C reductase hinge" evidence="10">
    <location>
        <begin position="38"/>
        <end position="99"/>
    </location>
</feature>
<dbReference type="PANTHER" id="PTHR15336">
    <property type="entry name" value="UBIQUINOL-CYTOCHROME C REDUCTASE COMPLEX 7.8 KDA PROTEIN"/>
    <property type="match status" value="1"/>
</dbReference>
<evidence type="ECO:0000256" key="6">
    <source>
        <dbReference type="ARBA" id="ARBA00022982"/>
    </source>
</evidence>
<sequence>MTLFEYIKTTMFATLHADAEQPEPVVVEEETEAEEVEDTMPVIQEACSETASCKPLKKHLEECTARVENGSHENCVEEFFHLQHCVDDCAAPKIFATLK</sequence>
<organism evidence="11 13">
    <name type="scientific">Tieghemiomyces parasiticus</name>
    <dbReference type="NCBI Taxonomy" id="78921"/>
    <lineage>
        <taxon>Eukaryota</taxon>
        <taxon>Fungi</taxon>
        <taxon>Fungi incertae sedis</taxon>
        <taxon>Zoopagomycota</taxon>
        <taxon>Kickxellomycotina</taxon>
        <taxon>Dimargaritomycetes</taxon>
        <taxon>Dimargaritales</taxon>
        <taxon>Dimargaritaceae</taxon>
        <taxon>Tieghemiomyces</taxon>
    </lineage>
</organism>
<proteinExistence type="inferred from homology"/>
<evidence type="ECO:0000256" key="4">
    <source>
        <dbReference type="ARBA" id="ARBA00022660"/>
    </source>
</evidence>
<keyword evidence="8" id="KW-0472">Membrane</keyword>
<comment type="caution">
    <text evidence="11">The sequence shown here is derived from an EMBL/GenBank/DDBJ whole genome shotgun (WGS) entry which is preliminary data.</text>
</comment>
<evidence type="ECO:0000313" key="11">
    <source>
        <dbReference type="EMBL" id="KAJ1912048.1"/>
    </source>
</evidence>
<keyword evidence="6" id="KW-0249">Electron transport</keyword>
<dbReference type="AlphaFoldDB" id="A0A9W7ZLN2"/>
<keyword evidence="9" id="KW-1015">Disulfide bond</keyword>
<dbReference type="Gene3D" id="1.10.287.20">
    <property type="entry name" value="Ubiquinol-cytochrome C reductase hinge domain"/>
    <property type="match status" value="1"/>
</dbReference>
<evidence type="ECO:0000256" key="2">
    <source>
        <dbReference type="ARBA" id="ARBA00006498"/>
    </source>
</evidence>
<evidence type="ECO:0000313" key="13">
    <source>
        <dbReference type="Proteomes" id="UP001150569"/>
    </source>
</evidence>
<dbReference type="Proteomes" id="UP001150569">
    <property type="component" value="Unassembled WGS sequence"/>
</dbReference>
<dbReference type="InterPro" id="IPR023184">
    <property type="entry name" value="Ubol_cytC_Rdtase_hinge_dom"/>
</dbReference>
<keyword evidence="5" id="KW-0999">Mitochondrion inner membrane</keyword>
<evidence type="ECO:0000256" key="8">
    <source>
        <dbReference type="ARBA" id="ARBA00023136"/>
    </source>
</evidence>
<evidence type="ECO:0000256" key="1">
    <source>
        <dbReference type="ARBA" id="ARBA00004137"/>
    </source>
</evidence>
<dbReference type="PANTHER" id="PTHR15336:SF0">
    <property type="entry name" value="CYTOCHROME B-C1 COMPLEX SUBUNIT 6, MITOCHONDRIAL"/>
    <property type="match status" value="1"/>
</dbReference>
<name>A0A9W7ZLN2_9FUNG</name>
<comment type="similarity">
    <text evidence="2">Belongs to the UQCRH/QCR6 family.</text>
</comment>
<evidence type="ECO:0000256" key="5">
    <source>
        <dbReference type="ARBA" id="ARBA00022792"/>
    </source>
</evidence>
<evidence type="ECO:0000313" key="12">
    <source>
        <dbReference type="EMBL" id="KAJ1923691.1"/>
    </source>
</evidence>
<dbReference type="GO" id="GO:0006122">
    <property type="term" value="P:mitochondrial electron transport, ubiquinol to cytochrome c"/>
    <property type="evidence" value="ECO:0007669"/>
    <property type="project" value="InterPro"/>
</dbReference>
<keyword evidence="3" id="KW-0813">Transport</keyword>
<evidence type="ECO:0000259" key="10">
    <source>
        <dbReference type="Pfam" id="PF02320"/>
    </source>
</evidence>
<comment type="subcellular location">
    <subcellularLocation>
        <location evidence="1">Mitochondrion inner membrane</location>
        <topology evidence="1">Peripheral membrane protein</topology>
        <orientation evidence="1">Intermembrane side</orientation>
    </subcellularLocation>
</comment>
<evidence type="ECO:0000256" key="7">
    <source>
        <dbReference type="ARBA" id="ARBA00023128"/>
    </source>
</evidence>
<keyword evidence="4" id="KW-0679">Respiratory chain</keyword>
<keyword evidence="7" id="KW-0496">Mitochondrion</keyword>
<dbReference type="EMBL" id="JANBPT010000318">
    <property type="protein sequence ID" value="KAJ1923691.1"/>
    <property type="molecule type" value="Genomic_DNA"/>
</dbReference>
<dbReference type="InterPro" id="IPR003422">
    <property type="entry name" value="Cyt_b-c1_6"/>
</dbReference>
<gene>
    <name evidence="11" type="primary">QCR6_2</name>
    <name evidence="12" type="synonym">QCR6_1</name>
    <name evidence="12" type="ORF">IWQ60_005717</name>
    <name evidence="11" type="ORF">IWQ60_009848</name>
</gene>
<dbReference type="InterPro" id="IPR036811">
    <property type="entry name" value="Ubol_cytC_Rdtase_hinge_dom_sf"/>
</dbReference>
<keyword evidence="13" id="KW-1185">Reference proteome</keyword>
<dbReference type="FunFam" id="1.10.287.20:FF:000001">
    <property type="entry name" value="Cytochrome b-c1 complex subunit 6"/>
    <property type="match status" value="1"/>
</dbReference>
<dbReference type="OrthoDB" id="405848at2759"/>
<dbReference type="Pfam" id="PF02320">
    <property type="entry name" value="UCR_hinge"/>
    <property type="match status" value="1"/>
</dbReference>
<dbReference type="SUPFAM" id="SSF81531">
    <property type="entry name" value="Non-heme 11 kDa protein of cytochrome bc1 complex (Ubiquinol-cytochrome c reductase)"/>
    <property type="match status" value="1"/>
</dbReference>
<dbReference type="GO" id="GO:0005743">
    <property type="term" value="C:mitochondrial inner membrane"/>
    <property type="evidence" value="ECO:0007669"/>
    <property type="project" value="UniProtKB-SubCell"/>
</dbReference>
<evidence type="ECO:0000256" key="9">
    <source>
        <dbReference type="ARBA" id="ARBA00023157"/>
    </source>
</evidence>
<evidence type="ECO:0000256" key="3">
    <source>
        <dbReference type="ARBA" id="ARBA00022448"/>
    </source>
</evidence>
<dbReference type="EMBL" id="JANBPT010000868">
    <property type="protein sequence ID" value="KAJ1912048.1"/>
    <property type="molecule type" value="Genomic_DNA"/>
</dbReference>